<evidence type="ECO:0000313" key="11">
    <source>
        <dbReference type="Proteomes" id="UP001066276"/>
    </source>
</evidence>
<dbReference type="Proteomes" id="UP001066276">
    <property type="component" value="Chromosome 3_2"/>
</dbReference>
<dbReference type="InterPro" id="IPR010921">
    <property type="entry name" value="Trp_repressor/repl_initiator"/>
</dbReference>
<dbReference type="PANTHER" id="PTHR12801:SF57">
    <property type="entry name" value="APOPTOSIS-ENHANCING NUCLEASE"/>
    <property type="match status" value="1"/>
</dbReference>
<evidence type="ECO:0000256" key="1">
    <source>
        <dbReference type="ARBA" id="ARBA00004123"/>
    </source>
</evidence>
<dbReference type="GO" id="GO:0043565">
    <property type="term" value="F:sequence-specific DNA binding"/>
    <property type="evidence" value="ECO:0007669"/>
    <property type="project" value="InterPro"/>
</dbReference>
<dbReference type="AlphaFoldDB" id="A0AAV7TUK5"/>
<evidence type="ECO:0000256" key="7">
    <source>
        <dbReference type="ARBA" id="ARBA00081815"/>
    </source>
</evidence>
<dbReference type="PANTHER" id="PTHR12801">
    <property type="entry name" value="RNA EXONUCLEASE REXO1 / RECO3 FAMILY MEMBER-RELATED"/>
    <property type="match status" value="1"/>
</dbReference>
<dbReference type="PROSITE" id="PS51253">
    <property type="entry name" value="HTH_CENPB"/>
    <property type="match status" value="1"/>
</dbReference>
<proteinExistence type="predicted"/>
<evidence type="ECO:0000256" key="4">
    <source>
        <dbReference type="ARBA" id="ARBA00022839"/>
    </source>
</evidence>
<dbReference type="SMART" id="SM00479">
    <property type="entry name" value="EXOIII"/>
    <property type="match status" value="1"/>
</dbReference>
<evidence type="ECO:0000256" key="3">
    <source>
        <dbReference type="ARBA" id="ARBA00022801"/>
    </source>
</evidence>
<dbReference type="InterPro" id="IPR009057">
    <property type="entry name" value="Homeodomain-like_sf"/>
</dbReference>
<dbReference type="Pfam" id="PF09607">
    <property type="entry name" value="BrkDBD"/>
    <property type="match status" value="1"/>
</dbReference>
<dbReference type="SUPFAM" id="SSF53098">
    <property type="entry name" value="Ribonuclease H-like"/>
    <property type="match status" value="1"/>
</dbReference>
<dbReference type="Pfam" id="PF03221">
    <property type="entry name" value="HTH_Tnp_Tc5"/>
    <property type="match status" value="1"/>
</dbReference>
<dbReference type="Gene3D" id="1.10.10.60">
    <property type="entry name" value="Homeodomain-like"/>
    <property type="match status" value="2"/>
</dbReference>
<protein>
    <recommendedName>
        <fullName evidence="7">Exonuclease XPMC2</fullName>
    </recommendedName>
    <alternativeName>
        <fullName evidence="8">Prevents mitotic catastrophe 2 protein</fullName>
    </alternativeName>
</protein>
<sequence>MANRQDPILAPPARRKKYEASFKLKVVNFAMEHNNCAAARQYGVTEKMVRDWKANEKALRSMPRGKCALRRGTPHWPELEKHVADMVNEHRQSGYIVTRNQIRLFALQWAKSNPDHSNRFKATVSWCTRFFERHNLVLRQKTKIAQKLPADLEAKVNSFHRYVIQQRNKHGYALSSIGNMDETPMNFDMVGNRTVHPKGAKTILIKTTGHEKSSFTVVLACTADGAKLRPMIIFKRKTMPKLKFPVGCFVHVHEKGWMDEEGVKLWLDNVWSRRPGGLIQKRSLLVWDMFRAHLTPSTKQRLARINTDAAVIPAGLTSLVQPLDVCLNKPFKDRIREQWNEWMVSGEKSFTKGGNMRAPQLDVLCKFVIKAWNDIDAETVIKSFKKCGISNSLDGMEDDYLWQDEEKPEAETTPSDTELDPYDDCLTNVPQDRARGRQRGISVSPGETVFGMRFDSVVSKMPSDFITMQASLTFGCKLGKEGSCKRSNGRSSPSLFQNSNEDANMIFPDIIASPKRKKRKTRKHLRVLGRRALLEQSRQSKLKGEVGGIIQSVFVAETSTFATMEQNNRCSQCNCRRPNVSRPSNLSVDKQHLKLNKLKKTLSDSLPVFCNRPDVQCPSIHGYDSGLSMPSSLISNRPSSPCPLWTSPGKCVAIDCEMVGTGPGGKVSELARCSVVNYVGDVIYDKYIKPEQPVFDYRTRWSGITQQHLTNAIPFKVAQKEIIAILKDKLVIGHALHHDFLVLQYFHPWEQTRDTSKISLLTKKAGFPVKATPSLKTLAWQLLHKEIQLGVEGHSSVEDAFTAMELYRLVQDEWEQELSTSLCPNPPFQTTGNASDNEQFMDDKYWPEEFSENCT</sequence>
<keyword evidence="3" id="KW-0378">Hydrolase</keyword>
<dbReference type="Gene3D" id="3.30.420.10">
    <property type="entry name" value="Ribonuclease H-like superfamily/Ribonuclease H"/>
    <property type="match status" value="1"/>
</dbReference>
<dbReference type="InterPro" id="IPR013520">
    <property type="entry name" value="Ribonucl_H"/>
</dbReference>
<accession>A0AAV7TUK5</accession>
<keyword evidence="5" id="KW-0238">DNA-binding</keyword>
<evidence type="ECO:0000256" key="8">
    <source>
        <dbReference type="ARBA" id="ARBA00082963"/>
    </source>
</evidence>
<comment type="caution">
    <text evidence="10">The sequence shown here is derived from an EMBL/GenBank/DDBJ whole genome shotgun (WGS) entry which is preliminary data.</text>
</comment>
<dbReference type="SMART" id="SM00674">
    <property type="entry name" value="CENPB"/>
    <property type="match status" value="1"/>
</dbReference>
<comment type="subcellular location">
    <subcellularLocation>
        <location evidence="1">Nucleus</location>
    </subcellularLocation>
</comment>
<evidence type="ECO:0000313" key="10">
    <source>
        <dbReference type="EMBL" id="KAJ1179931.1"/>
    </source>
</evidence>
<gene>
    <name evidence="10" type="ORF">NDU88_005161</name>
</gene>
<dbReference type="SUPFAM" id="SSF46689">
    <property type="entry name" value="Homeodomain-like"/>
    <property type="match status" value="1"/>
</dbReference>
<keyword evidence="4" id="KW-0269">Exonuclease</keyword>
<keyword evidence="2" id="KW-0540">Nuclease</keyword>
<dbReference type="GO" id="GO:0004527">
    <property type="term" value="F:exonuclease activity"/>
    <property type="evidence" value="ECO:0007669"/>
    <property type="project" value="UniProtKB-KW"/>
</dbReference>
<dbReference type="InterPro" id="IPR004875">
    <property type="entry name" value="DDE_SF_endonuclease_dom"/>
</dbReference>
<name>A0AAV7TUK5_PLEWA</name>
<keyword evidence="6" id="KW-0539">Nucleus</keyword>
<evidence type="ECO:0000259" key="9">
    <source>
        <dbReference type="PROSITE" id="PS51253"/>
    </source>
</evidence>
<evidence type="ECO:0000256" key="6">
    <source>
        <dbReference type="ARBA" id="ARBA00023242"/>
    </source>
</evidence>
<dbReference type="Pfam" id="PF03184">
    <property type="entry name" value="DDE_1"/>
    <property type="match status" value="1"/>
</dbReference>
<dbReference type="InterPro" id="IPR006600">
    <property type="entry name" value="HTH_CenpB_DNA-bd_dom"/>
</dbReference>
<dbReference type="FunFam" id="3.30.420.10:FF:000007">
    <property type="entry name" value="Interferon-stimulated exonuclease gene 20"/>
    <property type="match status" value="1"/>
</dbReference>
<dbReference type="InterPro" id="IPR036397">
    <property type="entry name" value="RNaseH_sf"/>
</dbReference>
<dbReference type="InterPro" id="IPR047021">
    <property type="entry name" value="REXO1/3/4-like"/>
</dbReference>
<dbReference type="InterPro" id="IPR018586">
    <property type="entry name" value="Brinker_DNA-bd"/>
</dbReference>
<evidence type="ECO:0000256" key="5">
    <source>
        <dbReference type="ARBA" id="ARBA00023125"/>
    </source>
</evidence>
<keyword evidence="11" id="KW-1185">Reference proteome</keyword>
<dbReference type="Pfam" id="PF00929">
    <property type="entry name" value="RNase_T"/>
    <property type="match status" value="1"/>
</dbReference>
<dbReference type="GO" id="GO:0005730">
    <property type="term" value="C:nucleolus"/>
    <property type="evidence" value="ECO:0007669"/>
    <property type="project" value="UniProtKB-ARBA"/>
</dbReference>
<dbReference type="SUPFAM" id="SSF48295">
    <property type="entry name" value="TrpR-like"/>
    <property type="match status" value="1"/>
</dbReference>
<dbReference type="InterPro" id="IPR012337">
    <property type="entry name" value="RNaseH-like_sf"/>
</dbReference>
<evidence type="ECO:0000256" key="2">
    <source>
        <dbReference type="ARBA" id="ARBA00022722"/>
    </source>
</evidence>
<feature type="domain" description="HTH CENPB-type" evidence="9">
    <location>
        <begin position="67"/>
        <end position="140"/>
    </location>
</feature>
<dbReference type="EMBL" id="JANPWB010000006">
    <property type="protein sequence ID" value="KAJ1179931.1"/>
    <property type="molecule type" value="Genomic_DNA"/>
</dbReference>
<reference evidence="10" key="1">
    <citation type="journal article" date="2022" name="bioRxiv">
        <title>Sequencing and chromosome-scale assembly of the giantPleurodeles waltlgenome.</title>
        <authorList>
            <person name="Brown T."/>
            <person name="Elewa A."/>
            <person name="Iarovenko S."/>
            <person name="Subramanian E."/>
            <person name="Araus A.J."/>
            <person name="Petzold A."/>
            <person name="Susuki M."/>
            <person name="Suzuki K.-i.T."/>
            <person name="Hayashi T."/>
            <person name="Toyoda A."/>
            <person name="Oliveira C."/>
            <person name="Osipova E."/>
            <person name="Leigh N.D."/>
            <person name="Simon A."/>
            <person name="Yun M.H."/>
        </authorList>
    </citation>
    <scope>NUCLEOTIDE SEQUENCE</scope>
    <source>
        <strain evidence="10">20211129_DDA</strain>
        <tissue evidence="10">Liver</tissue>
    </source>
</reference>
<organism evidence="10 11">
    <name type="scientific">Pleurodeles waltl</name>
    <name type="common">Iberian ribbed newt</name>
    <dbReference type="NCBI Taxonomy" id="8319"/>
    <lineage>
        <taxon>Eukaryota</taxon>
        <taxon>Metazoa</taxon>
        <taxon>Chordata</taxon>
        <taxon>Craniata</taxon>
        <taxon>Vertebrata</taxon>
        <taxon>Euteleostomi</taxon>
        <taxon>Amphibia</taxon>
        <taxon>Batrachia</taxon>
        <taxon>Caudata</taxon>
        <taxon>Salamandroidea</taxon>
        <taxon>Salamandridae</taxon>
        <taxon>Pleurodelinae</taxon>
        <taxon>Pleurodeles</taxon>
    </lineage>
</organism>